<dbReference type="EMBL" id="MEIL01000019">
    <property type="protein sequence ID" value="PIT40797.1"/>
    <property type="molecule type" value="Genomic_DNA"/>
</dbReference>
<evidence type="ECO:0008006" key="4">
    <source>
        <dbReference type="Google" id="ProtNLM"/>
    </source>
</evidence>
<reference evidence="2" key="1">
    <citation type="journal article" date="2017" name="MBio">
        <title>Type VI secretion-mediated competition in the bee gut microbiome.</title>
        <authorList>
            <person name="Steele M.I."/>
            <person name="Kwong W.K."/>
            <person name="Powell J.E."/>
            <person name="Whiteley M."/>
            <person name="Moran N.A."/>
        </authorList>
    </citation>
    <scope>NUCLEOTIDE SEQUENCE [LARGE SCALE GENOMIC DNA]</scope>
    <source>
        <strain evidence="2">WkB273</strain>
    </source>
</reference>
<dbReference type="InterPro" id="IPR038765">
    <property type="entry name" value="Papain-like_cys_pep_sf"/>
</dbReference>
<sequence length="283" mass="31342">MRIIMANLKQKLYVICSGLKQSKLLFLCICCCVLAACAAQFQRVPDATGDKKHVAVKFQRQNTAPQTGVVLVQPMDLQVGDILFSADSSFNSRVLRLFGNTSISHAFLYLGEGEIAEAVGSGVHIMSLAESVDESPLLVVYRHPQLTELQAEKIRAFAQAEAGSKYNYLGIAKQTPYTITRKVCELPVIPRAFRHLCLNTMAVVQVTPFSSDRYFCSQFVVAAYRYAGLPLTNTPAEWVAPADLLHMRSGDIPSVVPIYPLHYVGHLRCKTSLWQRTCTLADI</sequence>
<comment type="caution">
    <text evidence="2">The sequence shown here is derived from an EMBL/GenBank/DDBJ whole genome shotgun (WGS) entry which is preliminary data.</text>
</comment>
<evidence type="ECO:0000313" key="2">
    <source>
        <dbReference type="EMBL" id="PIT40797.1"/>
    </source>
</evidence>
<keyword evidence="3" id="KW-1185">Reference proteome</keyword>
<dbReference type="Gene3D" id="3.90.1720.10">
    <property type="entry name" value="endopeptidase domain like (from Nostoc punctiforme)"/>
    <property type="match status" value="1"/>
</dbReference>
<organism evidence="2 3">
    <name type="scientific">Snodgrassella alvi</name>
    <dbReference type="NCBI Taxonomy" id="1196083"/>
    <lineage>
        <taxon>Bacteria</taxon>
        <taxon>Pseudomonadati</taxon>
        <taxon>Pseudomonadota</taxon>
        <taxon>Betaproteobacteria</taxon>
        <taxon>Neisseriales</taxon>
        <taxon>Neisseriaceae</taxon>
        <taxon>Snodgrassella</taxon>
    </lineage>
</organism>
<gene>
    <name evidence="2" type="ORF">BHC54_03505</name>
</gene>
<evidence type="ECO:0000313" key="3">
    <source>
        <dbReference type="Proteomes" id="UP000230202"/>
    </source>
</evidence>
<dbReference type="SUPFAM" id="SSF54001">
    <property type="entry name" value="Cysteine proteinases"/>
    <property type="match status" value="1"/>
</dbReference>
<dbReference type="Proteomes" id="UP000230202">
    <property type="component" value="Unassembled WGS sequence"/>
</dbReference>
<name>A0A2N9X8V9_9NEIS</name>
<keyword evidence="1" id="KW-0732">Signal</keyword>
<accession>A0A2N9X8V9</accession>
<protein>
    <recommendedName>
        <fullName evidence="4">Lipoprotein</fullName>
    </recommendedName>
</protein>
<proteinExistence type="predicted"/>
<evidence type="ECO:0000256" key="1">
    <source>
        <dbReference type="SAM" id="SignalP"/>
    </source>
</evidence>
<feature type="signal peptide" evidence="1">
    <location>
        <begin position="1"/>
        <end position="38"/>
    </location>
</feature>
<dbReference type="AlphaFoldDB" id="A0A2N9X8V9"/>
<feature type="chain" id="PRO_5014647304" description="Lipoprotein" evidence="1">
    <location>
        <begin position="39"/>
        <end position="283"/>
    </location>
</feature>